<dbReference type="InterPro" id="IPR009060">
    <property type="entry name" value="UBA-like_sf"/>
</dbReference>
<evidence type="ECO:0000256" key="1">
    <source>
        <dbReference type="ARBA" id="ARBA00009136"/>
    </source>
</evidence>
<evidence type="ECO:0000313" key="7">
    <source>
        <dbReference type="EMBL" id="CAN73923.1"/>
    </source>
</evidence>
<protein>
    <recommendedName>
        <fullName evidence="6">UBA domain-containing protein</fullName>
    </recommendedName>
</protein>
<dbReference type="Gene3D" id="2.40.70.10">
    <property type="entry name" value="Acid Proteases"/>
    <property type="match status" value="1"/>
</dbReference>
<dbReference type="CDD" id="cd14309">
    <property type="entry name" value="UBA_scDdi1_like"/>
    <property type="match status" value="1"/>
</dbReference>
<dbReference type="ExpressionAtlas" id="A5AYA9">
    <property type="expression patterns" value="baseline and differential"/>
</dbReference>
<dbReference type="SUPFAM" id="SSF46934">
    <property type="entry name" value="UBA-like"/>
    <property type="match status" value="1"/>
</dbReference>
<dbReference type="AlphaFoldDB" id="A5AYA9"/>
<dbReference type="InterPro" id="IPR021109">
    <property type="entry name" value="Peptidase_aspartic_dom_sf"/>
</dbReference>
<dbReference type="Pfam" id="PF00627">
    <property type="entry name" value="UBA"/>
    <property type="match status" value="1"/>
</dbReference>
<dbReference type="SUPFAM" id="SSF50630">
    <property type="entry name" value="Acid proteases"/>
    <property type="match status" value="1"/>
</dbReference>
<keyword evidence="4" id="KW-0378">Hydrolase</keyword>
<feature type="compositionally biased region" description="Low complexity" evidence="5">
    <location>
        <begin position="138"/>
        <end position="148"/>
    </location>
</feature>
<dbReference type="EMBL" id="AM440023">
    <property type="protein sequence ID" value="CAN73923.1"/>
    <property type="molecule type" value="Genomic_DNA"/>
</dbReference>
<dbReference type="PROSITE" id="PS50030">
    <property type="entry name" value="UBA"/>
    <property type="match status" value="1"/>
</dbReference>
<feature type="region of interest" description="Disordered" evidence="5">
    <location>
        <begin position="133"/>
        <end position="159"/>
    </location>
</feature>
<evidence type="ECO:0000256" key="4">
    <source>
        <dbReference type="ARBA" id="ARBA00022801"/>
    </source>
</evidence>
<dbReference type="SMART" id="SM00165">
    <property type="entry name" value="UBA"/>
    <property type="match status" value="1"/>
</dbReference>
<organism evidence="7">
    <name type="scientific">Vitis vinifera</name>
    <name type="common">Grape</name>
    <dbReference type="NCBI Taxonomy" id="29760"/>
    <lineage>
        <taxon>Eukaryota</taxon>
        <taxon>Viridiplantae</taxon>
        <taxon>Streptophyta</taxon>
        <taxon>Embryophyta</taxon>
        <taxon>Tracheophyta</taxon>
        <taxon>Spermatophyta</taxon>
        <taxon>Magnoliopsida</taxon>
        <taxon>eudicotyledons</taxon>
        <taxon>Gunneridae</taxon>
        <taxon>Pentapetalae</taxon>
        <taxon>rosids</taxon>
        <taxon>Vitales</taxon>
        <taxon>Vitaceae</taxon>
        <taxon>Viteae</taxon>
        <taxon>Vitis</taxon>
    </lineage>
</organism>
<dbReference type="GO" id="GO:0004190">
    <property type="term" value="F:aspartic-type endopeptidase activity"/>
    <property type="evidence" value="ECO:0007669"/>
    <property type="project" value="UniProtKB-KW"/>
</dbReference>
<keyword evidence="2" id="KW-0645">Protease</keyword>
<comment type="similarity">
    <text evidence="1">Belongs to the DDI1 family.</text>
</comment>
<dbReference type="Gene3D" id="1.10.8.10">
    <property type="entry name" value="DNA helicase RuvA subunit, C-terminal domain"/>
    <property type="match status" value="1"/>
</dbReference>
<name>A5AYA9_VITVI</name>
<gene>
    <name evidence="7" type="ORF">VITISV_014852</name>
</gene>
<reference evidence="7" key="1">
    <citation type="journal article" date="2007" name="PLoS ONE">
        <title>The first genome sequence of an elite grapevine cultivar (Pinot noir Vitis vinifera L.): coping with a highly heterozygous genome.</title>
        <authorList>
            <person name="Velasco R."/>
            <person name="Zharkikh A."/>
            <person name="Troggio M."/>
            <person name="Cartwright D.A."/>
            <person name="Cestaro A."/>
            <person name="Pruss D."/>
            <person name="Pindo M."/>
            <person name="FitzGerald L.M."/>
            <person name="Vezzulli S."/>
            <person name="Reid J."/>
            <person name="Malacarne G."/>
            <person name="Iliev D."/>
            <person name="Coppola G."/>
            <person name="Wardell B."/>
            <person name="Micheletti D."/>
            <person name="Macalma T."/>
            <person name="Facci M."/>
            <person name="Mitchell J.T."/>
            <person name="Perazzolli M."/>
            <person name="Eldredge G."/>
            <person name="Gatto P."/>
            <person name="Oyzerski R."/>
            <person name="Moretto M."/>
            <person name="Gutin N."/>
            <person name="Stefanini M."/>
            <person name="Chen Y."/>
            <person name="Segala C."/>
            <person name="Davenport C."/>
            <person name="Dematte L."/>
            <person name="Mraz A."/>
            <person name="Battilana J."/>
            <person name="Stormo K."/>
            <person name="Costa F."/>
            <person name="Tao Q."/>
            <person name="Si-Ammour A."/>
            <person name="Harkins T."/>
            <person name="Lackey A."/>
            <person name="Perbost C."/>
            <person name="Taillon B."/>
            <person name="Stella A."/>
            <person name="Solovyev V."/>
            <person name="Fawcett J.A."/>
            <person name="Sterck L."/>
            <person name="Vandepoele K."/>
            <person name="Grando S.M."/>
            <person name="Toppo S."/>
            <person name="Moser C."/>
            <person name="Lanchbury J."/>
            <person name="Bogden R."/>
            <person name="Skolnick M."/>
            <person name="Sgaramella V."/>
            <person name="Bhatnagar S.K."/>
            <person name="Fontana P."/>
            <person name="Gutin A."/>
            <person name="Van de Peer Y."/>
            <person name="Salamini F."/>
            <person name="Viola R."/>
        </authorList>
    </citation>
    <scope>NUCLEOTIDE SEQUENCE</scope>
</reference>
<evidence type="ECO:0000259" key="6">
    <source>
        <dbReference type="PROSITE" id="PS50030"/>
    </source>
</evidence>
<proteinExistence type="inferred from homology"/>
<evidence type="ECO:0000256" key="2">
    <source>
        <dbReference type="ARBA" id="ARBA00022670"/>
    </source>
</evidence>
<accession>A5AYA9</accession>
<feature type="domain" description="UBA" evidence="6">
    <location>
        <begin position="175"/>
        <end position="215"/>
    </location>
</feature>
<keyword evidence="3" id="KW-0064">Aspartyl protease</keyword>
<dbReference type="InterPro" id="IPR015940">
    <property type="entry name" value="UBA"/>
</dbReference>
<evidence type="ECO:0000256" key="3">
    <source>
        <dbReference type="ARBA" id="ARBA00022750"/>
    </source>
</evidence>
<dbReference type="InterPro" id="IPR019103">
    <property type="entry name" value="Peptidase_aspartic_DDI1-type"/>
</dbReference>
<dbReference type="Pfam" id="PF09668">
    <property type="entry name" value="Asp_protease"/>
    <property type="match status" value="1"/>
</dbReference>
<dbReference type="PANTHER" id="PTHR12917:SF1">
    <property type="entry name" value="AT13091P"/>
    <property type="match status" value="1"/>
</dbReference>
<sequence>MLYVDMEVNGVPLKAFVDSGAQSTIISKSCAERCGLLRLLDRRYRGIAHGVGQSEILGRIHVAPIKIGNIFYPCSFMVLDSPNMEFLFGLDMLRKHQCIIDLKDNVLRVGGGEVSVPFLQEKDIPSHFLDEERYSKQASSSGGPAASGAKDKNDNPLAGVQSVGSGGGGALAQGTEFEAKVTKLVELGFERGAVIQALGLFNGNEEQAAGFLFGG</sequence>
<evidence type="ECO:0000256" key="5">
    <source>
        <dbReference type="SAM" id="MobiDB-lite"/>
    </source>
</evidence>
<dbReference type="GO" id="GO:0006508">
    <property type="term" value="P:proteolysis"/>
    <property type="evidence" value="ECO:0007669"/>
    <property type="project" value="UniProtKB-KW"/>
</dbReference>
<dbReference type="PANTHER" id="PTHR12917">
    <property type="entry name" value="ASPARTYL PROTEASE DDI-RELATED"/>
    <property type="match status" value="1"/>
</dbReference>
<dbReference type="CDD" id="cd05479">
    <property type="entry name" value="RP_DDI"/>
    <property type="match status" value="1"/>
</dbReference>